<dbReference type="GO" id="GO:0016787">
    <property type="term" value="F:hydrolase activity"/>
    <property type="evidence" value="ECO:0007669"/>
    <property type="project" value="UniProtKB-KW"/>
</dbReference>
<evidence type="ECO:0000259" key="3">
    <source>
        <dbReference type="PROSITE" id="PS50056"/>
    </source>
</evidence>
<dbReference type="Pfam" id="PF03747">
    <property type="entry name" value="ADP_ribosyl_GH"/>
    <property type="match status" value="1"/>
</dbReference>
<comment type="similarity">
    <text evidence="1">Belongs to the ADP-ribosylglycohydrolase family.</text>
</comment>
<dbReference type="EMBL" id="UINC01008269">
    <property type="protein sequence ID" value="SVA37251.1"/>
    <property type="molecule type" value="Genomic_DNA"/>
</dbReference>
<proteinExistence type="inferred from homology"/>
<dbReference type="PANTHER" id="PTHR16222:SF24">
    <property type="entry name" value="ADP-RIBOSYLHYDROLASE ARH3"/>
    <property type="match status" value="1"/>
</dbReference>
<feature type="domain" description="Tyrosine specific protein phosphatases" evidence="3">
    <location>
        <begin position="103"/>
        <end position="171"/>
    </location>
</feature>
<dbReference type="InterPro" id="IPR036705">
    <property type="entry name" value="Ribosyl_crysJ1_sf"/>
</dbReference>
<protein>
    <recommendedName>
        <fullName evidence="3">Tyrosine specific protein phosphatases domain-containing protein</fullName>
    </recommendedName>
</protein>
<dbReference type="InterPro" id="IPR016130">
    <property type="entry name" value="Tyr_Pase_AS"/>
</dbReference>
<accession>A0A381VB78</accession>
<evidence type="ECO:0000313" key="4">
    <source>
        <dbReference type="EMBL" id="SVA37251.1"/>
    </source>
</evidence>
<dbReference type="InterPro" id="IPR000387">
    <property type="entry name" value="Tyr_Pase_dom"/>
</dbReference>
<dbReference type="Pfam" id="PF22785">
    <property type="entry name" value="Tc-R-P"/>
    <property type="match status" value="1"/>
</dbReference>
<name>A0A381VB78_9ZZZZ</name>
<dbReference type="Gene3D" id="3.90.190.10">
    <property type="entry name" value="Protein tyrosine phosphatase superfamily"/>
    <property type="match status" value="1"/>
</dbReference>
<dbReference type="SUPFAM" id="SSF52799">
    <property type="entry name" value="(Phosphotyrosine protein) phosphatases II"/>
    <property type="match status" value="1"/>
</dbReference>
<dbReference type="PROSITE" id="PS00383">
    <property type="entry name" value="TYR_PHOSPHATASE_1"/>
    <property type="match status" value="1"/>
</dbReference>
<dbReference type="AlphaFoldDB" id="A0A381VB78"/>
<evidence type="ECO:0000256" key="1">
    <source>
        <dbReference type="ARBA" id="ARBA00010702"/>
    </source>
</evidence>
<gene>
    <name evidence="4" type="ORF">METZ01_LOCUS90105</name>
</gene>
<dbReference type="InterPro" id="IPR029021">
    <property type="entry name" value="Prot-tyrosine_phosphatase-like"/>
</dbReference>
<dbReference type="InterPro" id="IPR005502">
    <property type="entry name" value="Ribosyl_crysJ1"/>
</dbReference>
<organism evidence="4">
    <name type="scientific">marine metagenome</name>
    <dbReference type="NCBI Taxonomy" id="408172"/>
    <lineage>
        <taxon>unclassified sequences</taxon>
        <taxon>metagenomes</taxon>
        <taxon>ecological metagenomes</taxon>
    </lineage>
</organism>
<keyword evidence="2" id="KW-0378">Hydrolase</keyword>
<dbReference type="Gene3D" id="1.10.4080.10">
    <property type="entry name" value="ADP-ribosylation/Crystallin J1"/>
    <property type="match status" value="1"/>
</dbReference>
<reference evidence="4" key="1">
    <citation type="submission" date="2018-05" db="EMBL/GenBank/DDBJ databases">
        <authorList>
            <person name="Lanie J.A."/>
            <person name="Ng W.-L."/>
            <person name="Kazmierczak K.M."/>
            <person name="Andrzejewski T.M."/>
            <person name="Davidsen T.M."/>
            <person name="Wayne K.J."/>
            <person name="Tettelin H."/>
            <person name="Glass J.I."/>
            <person name="Rusch D."/>
            <person name="Podicherti R."/>
            <person name="Tsui H.-C.T."/>
            <person name="Winkler M.E."/>
        </authorList>
    </citation>
    <scope>NUCLEOTIDE SEQUENCE</scope>
</reference>
<dbReference type="SUPFAM" id="SSF101478">
    <property type="entry name" value="ADP-ribosylglycohydrolase"/>
    <property type="match status" value="1"/>
</dbReference>
<dbReference type="InterPro" id="IPR050792">
    <property type="entry name" value="ADP-ribosylglycohydrolase"/>
</dbReference>
<sequence length="528" mass="56225">MGNVKQHLEVAADGLIGPTSRSYWVVEGRLMAGAYPGKKDTGETGGRPEVTQQLLDAGTDVFVNLTEDLPGGGDRLDRYDEHVVDRADIIRLPIRDLDVPTVDHMVDILDAIDGCLAEGRTVYVHCWGGFGRTGTVVGCWLRRHGLATADTVQDLVDRLRLGAVDGQHRRSPEMPDQRRFIEDWAEDIGAEIDPPVGGSSHSQALPEDRVRHEGMNDRILGAVLGSATGDALGAGYEFTHPGPDAHIRMKGGGGFGWEPGEWTDDTQMAVAVLDAADGGDLDVDAVAANFLAWFGSMPADVGIQTGLVLGATDEPADLAACAMDFLRTHPKRAGNGGLMRTSPVALTALGDRDLVADRANAVASLTHAHPDSVAACVIWSLAIEEAITSSDPAGSFDWEAAVRRGLDHIVEDRQHRWASLIDEAVEGPPERFNKNGWVVTAFQAALAAIVHTPVPDDNPKAHLRDSLVAAVRIGYDTDTVAAIAGGLLGARWGASAVPDEWWQVIHGSRRNGSPLVGVLELESLALGA</sequence>
<dbReference type="PANTHER" id="PTHR16222">
    <property type="entry name" value="ADP-RIBOSYLGLYCOHYDROLASE"/>
    <property type="match status" value="1"/>
</dbReference>
<evidence type="ECO:0000256" key="2">
    <source>
        <dbReference type="ARBA" id="ARBA00022801"/>
    </source>
</evidence>
<dbReference type="PROSITE" id="PS50056">
    <property type="entry name" value="TYR_PHOSPHATASE_2"/>
    <property type="match status" value="1"/>
</dbReference>